<evidence type="ECO:0000313" key="3">
    <source>
        <dbReference type="Proteomes" id="UP000034107"/>
    </source>
</evidence>
<proteinExistence type="predicted"/>
<organism evidence="2 3">
    <name type="scientific">Candidatus Nomurabacteria bacterium GW2011_GWA1_46_11</name>
    <dbReference type="NCBI Taxonomy" id="1618732"/>
    <lineage>
        <taxon>Bacteria</taxon>
        <taxon>Candidatus Nomuraibacteriota</taxon>
    </lineage>
</organism>
<dbReference type="InterPro" id="IPR018911">
    <property type="entry name" value="Gmad2_Ig-like_dom"/>
</dbReference>
<evidence type="ECO:0000313" key="2">
    <source>
        <dbReference type="EMBL" id="KKU20440.1"/>
    </source>
</evidence>
<reference evidence="2 3" key="1">
    <citation type="journal article" date="2015" name="Nature">
        <title>rRNA introns, odd ribosomes, and small enigmatic genomes across a large radiation of phyla.</title>
        <authorList>
            <person name="Brown C.T."/>
            <person name="Hug L.A."/>
            <person name="Thomas B.C."/>
            <person name="Sharon I."/>
            <person name="Castelle C.J."/>
            <person name="Singh A."/>
            <person name="Wilkins M.J."/>
            <person name="Williams K.H."/>
            <person name="Banfield J.F."/>
        </authorList>
    </citation>
    <scope>NUCLEOTIDE SEQUENCE [LARGE SCALE GENOMIC DNA]</scope>
</reference>
<dbReference type="Pfam" id="PF10648">
    <property type="entry name" value="Gmad2"/>
    <property type="match status" value="1"/>
</dbReference>
<protein>
    <recommendedName>
        <fullName evidence="1">Bacterial spore germination immunoglobulin-like domain-containing protein</fullName>
    </recommendedName>
</protein>
<name>A0A0G1RHN1_9BACT</name>
<gene>
    <name evidence="2" type="ORF">UX31_C0041G0001</name>
</gene>
<comment type="caution">
    <text evidence="2">The sequence shown here is derived from an EMBL/GenBank/DDBJ whole genome shotgun (WGS) entry which is preliminary data.</text>
</comment>
<dbReference type="EMBL" id="LCLS01000041">
    <property type="protein sequence ID" value="KKU20440.1"/>
    <property type="molecule type" value="Genomic_DNA"/>
</dbReference>
<dbReference type="Proteomes" id="UP000034107">
    <property type="component" value="Unassembled WGS sequence"/>
</dbReference>
<dbReference type="AlphaFoldDB" id="A0A0G1RHN1"/>
<accession>A0A0G1RHN1</accession>
<evidence type="ECO:0000259" key="1">
    <source>
        <dbReference type="Pfam" id="PF10648"/>
    </source>
</evidence>
<feature type="domain" description="Bacterial spore germination immunoglobulin-like" evidence="1">
    <location>
        <begin position="29"/>
        <end position="101"/>
    </location>
</feature>
<feature type="non-terminal residue" evidence="2">
    <location>
        <position position="1"/>
    </location>
</feature>
<sequence length="134" mass="14465">GLGAWWQFGAPQPATPEDAGNAAQNAHLIVLDNPRPNQTITSPLTVTGKARGYWFFEASFPVVLVDWDGRIIAQGIATAKGDWMTADFVPFEATLTFAVDKNAYSNRGALILKKDNPSGLPQNDDALEVPVVIK</sequence>